<dbReference type="NCBIfam" id="NF033679">
    <property type="entry name" value="DNRLRE_dom"/>
    <property type="match status" value="1"/>
</dbReference>
<evidence type="ECO:0000256" key="1">
    <source>
        <dbReference type="ARBA" id="ARBA00022737"/>
    </source>
</evidence>
<dbReference type="InterPro" id="IPR006530">
    <property type="entry name" value="YD"/>
</dbReference>
<feature type="domain" description="Teneurin-like YD-shell" evidence="3">
    <location>
        <begin position="1496"/>
        <end position="1587"/>
    </location>
</feature>
<proteinExistence type="predicted"/>
<evidence type="ECO:0000259" key="3">
    <source>
        <dbReference type="Pfam" id="PF25023"/>
    </source>
</evidence>
<name>A0A4R4ZSW9_9ACTN</name>
<gene>
    <name evidence="4" type="ORF">E1263_07660</name>
</gene>
<dbReference type="InterPro" id="IPR056823">
    <property type="entry name" value="TEN-like_YD-shell"/>
</dbReference>
<feature type="domain" description="DUF6531" evidence="2">
    <location>
        <begin position="823"/>
        <end position="872"/>
    </location>
</feature>
<dbReference type="NCBIfam" id="TIGR03696">
    <property type="entry name" value="Rhs_assc_core"/>
    <property type="match status" value="1"/>
</dbReference>
<organism evidence="4 5">
    <name type="scientific">Kribbella antibiotica</name>
    <dbReference type="NCBI Taxonomy" id="190195"/>
    <lineage>
        <taxon>Bacteria</taxon>
        <taxon>Bacillati</taxon>
        <taxon>Actinomycetota</taxon>
        <taxon>Actinomycetes</taxon>
        <taxon>Propionibacteriales</taxon>
        <taxon>Kribbellaceae</taxon>
        <taxon>Kribbella</taxon>
    </lineage>
</organism>
<dbReference type="PANTHER" id="PTHR32305:SF15">
    <property type="entry name" value="PROTEIN RHSA-RELATED"/>
    <property type="match status" value="1"/>
</dbReference>
<dbReference type="NCBIfam" id="TIGR01643">
    <property type="entry name" value="YD_repeat_2x"/>
    <property type="match status" value="2"/>
</dbReference>
<dbReference type="PANTHER" id="PTHR32305">
    <property type="match status" value="1"/>
</dbReference>
<sequence>MSAFPRSRLFAGFPSRHSARWVAVTAGLALIATSLPQDAVAVPPPITQTTATDDLPLERPDDASAAVTARITGKPVLISGRTTETTEFRALPDGRIEATVAGGPVRMRTSNNGYGDGDWIDVDATLVRQADGTVAPIAHPYGLRLAGAAGPGDHQLVSIGAEGKRSALGWSGQLPAPELDGTIATYRDVKPGVDLVVEATRTGYAQRLLVKNRSAAAQLAQIRMPWAMTGLTAKADGKGGLAVRSGSTQYDVPAPMMWDATVDQASGEHLRRAPVGLGLAKNALLLTPDAAFLKDPKTVYPVTIDPAQSAGASFDAFVESSYTNDQSGATELKLGTHDGGTTKARSYLRFDNQEWLWDKQVQSATLNLWEHHSYSCTAKEWQAFRTPDVTSAIRWTNQPAWNDRVGTSSQTKGFGTDCGDGWVTVPVTAAFQYTATNKLAKTSIGIRATSETDSYGWKRFASREAAANPPSVTITYQTKTSVDAVATAPDTTCATGATRPYISSLTPQLRAQVSDGLAANVYANFEYKQVGATATTTVTEGPGASGSWLGTYIPEGTFAEGGSYAWRVSGSDGTSPGAWSNWCEFTVDTMSPAAAPTVASTTYPVSEWSGAAGTAGTFSFGASGVSDVAAYEYGVDTNPPDQVVNAASLGASTSISITPTTDGPHTLWVRTRDRAGNRSPLTSYQFAVGGGAVLSPKPGDVSAAKTAITGVGRSTATGVTYQWRRGDTDTWTTVPAGHVTLAAGGGAVAWPLATSGGGQFPKLNWDLEATLASVDALSIPRDGPLQLRGAFTGGTAANSGGVKLTFDRNLATAASKPVGPGEVNLLTGNVTLSDTDVTVEAYGSDLTVSRTYNSRQAAKTDPSGMFGPGWISGAIVDEAETPYTSLEVFGSLRQVGTPDGDTVGFTARDGVNFDPEVGQETLKLVYASATDTYKLTDDRGTAVMFGRVTGSAVGKYFPTTTTLPGSNQTTSYAWEKVTVNGAEVVRPTRVVAPVPDGVNCTTLSRGCRALSFSYATATTATGSTLGDYIGRVKQVSFTAWDPDLATPALRTVPMRQYSYDSTGRLRATWDPRIGTSAQETYSYQADGVLASVKPAGQEPWQLAYVTTANDPGAGRLQKVTRAAATETVVYKVPLTAPYDLSPTQTKRWGQPEAPTDATAVFPADQQPNGSDYQRATVSYLDANGRAVNEAEPGGAISASWYDGFGNEARKLTAANRARALNQSPSDNETAEQSLAQNYSTINTYSLDGVRLETALAPESDVRLDDGTLTKGRALTRSSYDQGAPTSGGPYNLVTTEDAQVRVWGTGGTTVEADKRSTTTAYNWSLRQPTVVTVDPGGLGQATRTTLDPVTGLQTATTQPSGGTSTNTPATRKTINYRATSGSGYAECDLRPEWANLPCRVQPGGQPATGAELAALVTTYDIYNQERVQTEKTSAGVLRTNTTTYDAAGRVLETSVVAAAGLGSTPPVKRNVYDAATGDVLRTQSVVNGTVVSEVVRTYDTLGRPTSYKDADGNLSTTTYDLLGRKATSSDGKGNRTYGYDFRGLLTSVTDNQAGNYTGDYNADGQLITETWPNGVKVDTTYDPGGKKSGITYSKPGCAAVDCTLFREVLTSSGQGQTGKRVSTLSSEVYTQDKVGRVTKVEEVVGEQCVSRVYGFSTATDRNDVKEYAPAADGRCQTTTPAGSKSWTYDAASRVTNAGYVYDALGRTTTVPAVDTGTPAAGNLTATYHADDLVDTITQGGRTTDYTIDVMGERIRSWFDNATGAAVQNVNHYEDDEDSPVWTQEGPDRWTRVVQGLSGMTAVVDSDSAVAEWQVSDLSGDIVATIHAGEEGLSTTSQVSEYGLPGDSETVGKQRYGWLGAQQRAADAPAGIVLMGVRLYNPVTGRFLQVDPVYGGSCNDYEYTCADPVNGTDLDGKRGKWCWTPYCHYKTTKKILKGWGKYFNRFKYVRKVTRNRYVRACFGGAFGVLTVDTIKNGWKGLKKKGWRWGVGGCVGGVIAYHGRKKKWW</sequence>
<dbReference type="InterPro" id="IPR045351">
    <property type="entry name" value="DUF6531"/>
</dbReference>
<dbReference type="InterPro" id="IPR022385">
    <property type="entry name" value="Rhs_assc_core"/>
</dbReference>
<dbReference type="Pfam" id="PF20148">
    <property type="entry name" value="DUF6531"/>
    <property type="match status" value="1"/>
</dbReference>
<evidence type="ECO:0000313" key="5">
    <source>
        <dbReference type="Proteomes" id="UP000295124"/>
    </source>
</evidence>
<evidence type="ECO:0000259" key="2">
    <source>
        <dbReference type="Pfam" id="PF20148"/>
    </source>
</evidence>
<keyword evidence="1" id="KW-0677">Repeat</keyword>
<keyword evidence="5" id="KW-1185">Reference proteome</keyword>
<dbReference type="EMBL" id="SMKX01000015">
    <property type="protein sequence ID" value="TDD61376.1"/>
    <property type="molecule type" value="Genomic_DNA"/>
</dbReference>
<comment type="caution">
    <text evidence="4">The sequence shown here is derived from an EMBL/GenBank/DDBJ whole genome shotgun (WGS) entry which is preliminary data.</text>
</comment>
<dbReference type="InterPro" id="IPR050708">
    <property type="entry name" value="T6SS_VgrG/RHS"/>
</dbReference>
<dbReference type="Gene3D" id="2.180.10.10">
    <property type="entry name" value="RHS repeat-associated core"/>
    <property type="match status" value="1"/>
</dbReference>
<dbReference type="Pfam" id="PF25023">
    <property type="entry name" value="TEN_YD-shell"/>
    <property type="match status" value="1"/>
</dbReference>
<dbReference type="OrthoDB" id="9762066at2"/>
<dbReference type="Proteomes" id="UP000295124">
    <property type="component" value="Unassembled WGS sequence"/>
</dbReference>
<accession>A0A4R4ZSW9</accession>
<reference evidence="4 5" key="1">
    <citation type="submission" date="2019-03" db="EMBL/GenBank/DDBJ databases">
        <title>Draft genome sequences of novel Actinobacteria.</title>
        <authorList>
            <person name="Sahin N."/>
            <person name="Ay H."/>
            <person name="Saygin H."/>
        </authorList>
    </citation>
    <scope>NUCLEOTIDE SEQUENCE [LARGE SCALE GENOMIC DNA]</scope>
    <source>
        <strain evidence="4 5">JCM 13523</strain>
    </source>
</reference>
<protein>
    <submittedName>
        <fullName evidence="4">DNRLRE domain-containing protein</fullName>
    </submittedName>
</protein>
<evidence type="ECO:0000313" key="4">
    <source>
        <dbReference type="EMBL" id="TDD61376.1"/>
    </source>
</evidence>
<dbReference type="RefSeq" id="WP_132166471.1">
    <property type="nucleotide sequence ID" value="NZ_SMKX01000015.1"/>
</dbReference>